<feature type="transmembrane region" description="Helical" evidence="7">
    <location>
        <begin position="20"/>
        <end position="44"/>
    </location>
</feature>
<comment type="caution">
    <text evidence="8">The sequence shown here is derived from an EMBL/GenBank/DDBJ whole genome shotgun (WGS) entry which is preliminary data.</text>
</comment>
<feature type="transmembrane region" description="Helical" evidence="7">
    <location>
        <begin position="292"/>
        <end position="315"/>
    </location>
</feature>
<feature type="transmembrane region" description="Helical" evidence="7">
    <location>
        <begin position="262"/>
        <end position="280"/>
    </location>
</feature>
<evidence type="ECO:0000313" key="8">
    <source>
        <dbReference type="EMBL" id="GGZ26126.1"/>
    </source>
</evidence>
<evidence type="ECO:0000256" key="1">
    <source>
        <dbReference type="ARBA" id="ARBA00004651"/>
    </source>
</evidence>
<dbReference type="GO" id="GO:0005886">
    <property type="term" value="C:plasma membrane"/>
    <property type="evidence" value="ECO:0007669"/>
    <property type="project" value="UniProtKB-SubCell"/>
</dbReference>
<keyword evidence="9" id="KW-1185">Reference proteome</keyword>
<evidence type="ECO:0000256" key="6">
    <source>
        <dbReference type="ARBA" id="ARBA00023136"/>
    </source>
</evidence>
<dbReference type="RefSeq" id="WP_189485193.1">
    <property type="nucleotide sequence ID" value="NZ_BMZB01000001.1"/>
</dbReference>
<evidence type="ECO:0000256" key="2">
    <source>
        <dbReference type="ARBA" id="ARBA00007430"/>
    </source>
</evidence>
<feature type="transmembrane region" description="Helical" evidence="7">
    <location>
        <begin position="416"/>
        <end position="440"/>
    </location>
</feature>
<dbReference type="PANTHER" id="PTHR30250:SF10">
    <property type="entry name" value="LIPOPOLYSACCHARIDE BIOSYNTHESIS PROTEIN WZXC"/>
    <property type="match status" value="1"/>
</dbReference>
<dbReference type="AlphaFoldDB" id="A0A918PZF9"/>
<keyword evidence="4 7" id="KW-0812">Transmembrane</keyword>
<dbReference type="Pfam" id="PF13440">
    <property type="entry name" value="Polysacc_synt_3"/>
    <property type="match status" value="1"/>
</dbReference>
<feature type="transmembrane region" description="Helical" evidence="7">
    <location>
        <begin position="154"/>
        <end position="179"/>
    </location>
</feature>
<evidence type="ECO:0000256" key="3">
    <source>
        <dbReference type="ARBA" id="ARBA00022475"/>
    </source>
</evidence>
<comment type="subcellular location">
    <subcellularLocation>
        <location evidence="1">Cell membrane</location>
        <topology evidence="1">Multi-pass membrane protein</topology>
    </subcellularLocation>
</comment>
<feature type="transmembrane region" description="Helical" evidence="7">
    <location>
        <begin position="369"/>
        <end position="395"/>
    </location>
</feature>
<accession>A0A918PZF9</accession>
<feature type="transmembrane region" description="Helical" evidence="7">
    <location>
        <begin position="336"/>
        <end position="357"/>
    </location>
</feature>
<evidence type="ECO:0000256" key="4">
    <source>
        <dbReference type="ARBA" id="ARBA00022692"/>
    </source>
</evidence>
<name>A0A918PZF9_9CAUL</name>
<evidence type="ECO:0000313" key="9">
    <source>
        <dbReference type="Proteomes" id="UP000662572"/>
    </source>
</evidence>
<dbReference type="EMBL" id="BMZB01000001">
    <property type="protein sequence ID" value="GGZ26126.1"/>
    <property type="molecule type" value="Genomic_DNA"/>
</dbReference>
<comment type="similarity">
    <text evidence="2">Belongs to the polysaccharide synthase family.</text>
</comment>
<dbReference type="InterPro" id="IPR050833">
    <property type="entry name" value="Poly_Biosynth_Transport"/>
</dbReference>
<keyword evidence="5 7" id="KW-1133">Transmembrane helix</keyword>
<organism evidence="8 9">
    <name type="scientific">Asticcacaulis endophyticus</name>
    <dbReference type="NCBI Taxonomy" id="1395890"/>
    <lineage>
        <taxon>Bacteria</taxon>
        <taxon>Pseudomonadati</taxon>
        <taxon>Pseudomonadota</taxon>
        <taxon>Alphaproteobacteria</taxon>
        <taxon>Caulobacterales</taxon>
        <taxon>Caulobacteraceae</taxon>
        <taxon>Asticcacaulis</taxon>
    </lineage>
</organism>
<feature type="transmembrane region" description="Helical" evidence="7">
    <location>
        <begin position="185"/>
        <end position="204"/>
    </location>
</feature>
<protein>
    <submittedName>
        <fullName evidence="8">Lipopolysaccharide biosynthesis protein</fullName>
    </submittedName>
</protein>
<keyword evidence="6 7" id="KW-0472">Membrane</keyword>
<dbReference type="CDD" id="cd13127">
    <property type="entry name" value="MATE_tuaB_like"/>
    <property type="match status" value="1"/>
</dbReference>
<feature type="transmembrane region" description="Helical" evidence="7">
    <location>
        <begin position="88"/>
        <end position="111"/>
    </location>
</feature>
<feature type="transmembrane region" description="Helical" evidence="7">
    <location>
        <begin position="452"/>
        <end position="473"/>
    </location>
</feature>
<evidence type="ECO:0000256" key="7">
    <source>
        <dbReference type="SAM" id="Phobius"/>
    </source>
</evidence>
<sequence>MSKTEADGYQDLKQRTTTSILWSVLRVLWSTGATFVIFVCLARILGPSDFGLFALAALFLDVSRIFASAGLGDAIIRQHVLEEEMADTAFWANFGLSTIVATIVIIAAPFYAQMIHNTNVTHILQALALTLPISSLAGIHGARLTREYKHKLFAIQAAIASIVSGISGITAALMGLGVWSLVVQAWVGAVLGVIMAWVASRWVPKVRFSPSMLRQIASFSFSTTFNQLLWLLMGRVGDILISRTYGQAEVGRYRIAWRMYELIGQLALAPIGSVSMLTFSKLQHEPEKLKAAYYRMISIVGLLVLPLLLGYAALAEEIIKVIFSEQWAGTGKISQVLALMIVPFVFNYISPGMLAAVNKPGAITKVAALQLALTILFTWLALPWGLVGIAAAYALRSYLTLPYQQYQLKRFVDIPVLTALSKPLVPLLVALVMAAVVWSLRPVLFGIYDNALFVVITGSFIGAVIYVSGILIFGRSLVAPIITQAQPILNRILKRKPV</sequence>
<proteinExistence type="inferred from homology"/>
<reference evidence="8" key="1">
    <citation type="journal article" date="2014" name="Int. J. Syst. Evol. Microbiol.">
        <title>Complete genome sequence of Corynebacterium casei LMG S-19264T (=DSM 44701T), isolated from a smear-ripened cheese.</title>
        <authorList>
            <consortium name="US DOE Joint Genome Institute (JGI-PGF)"/>
            <person name="Walter F."/>
            <person name="Albersmeier A."/>
            <person name="Kalinowski J."/>
            <person name="Ruckert C."/>
        </authorList>
    </citation>
    <scope>NUCLEOTIDE SEQUENCE</scope>
    <source>
        <strain evidence="8">KCTC 32296</strain>
    </source>
</reference>
<feature type="transmembrane region" description="Helical" evidence="7">
    <location>
        <begin position="123"/>
        <end position="142"/>
    </location>
</feature>
<evidence type="ECO:0000256" key="5">
    <source>
        <dbReference type="ARBA" id="ARBA00022989"/>
    </source>
</evidence>
<gene>
    <name evidence="8" type="ORF">GCM10011273_09500</name>
</gene>
<feature type="transmembrane region" description="Helical" evidence="7">
    <location>
        <begin position="50"/>
        <end position="76"/>
    </location>
</feature>
<dbReference type="Proteomes" id="UP000662572">
    <property type="component" value="Unassembled WGS sequence"/>
</dbReference>
<reference evidence="8" key="2">
    <citation type="submission" date="2020-09" db="EMBL/GenBank/DDBJ databases">
        <authorList>
            <person name="Sun Q."/>
            <person name="Kim S."/>
        </authorList>
    </citation>
    <scope>NUCLEOTIDE SEQUENCE</scope>
    <source>
        <strain evidence="8">KCTC 32296</strain>
    </source>
</reference>
<keyword evidence="3" id="KW-1003">Cell membrane</keyword>
<dbReference type="PANTHER" id="PTHR30250">
    <property type="entry name" value="PST FAMILY PREDICTED COLANIC ACID TRANSPORTER"/>
    <property type="match status" value="1"/>
</dbReference>